<keyword evidence="4" id="KW-1015">Disulfide bond</keyword>
<dbReference type="AlphaFoldDB" id="A0AAN8XBU6"/>
<dbReference type="InterPro" id="IPR029058">
    <property type="entry name" value="AB_hydrolase_fold"/>
</dbReference>
<name>A0AAN8XBU6_HALRR</name>
<dbReference type="InterPro" id="IPR002331">
    <property type="entry name" value="Lipase_panc"/>
</dbReference>
<protein>
    <recommendedName>
        <fullName evidence="6">Lipase domain-containing protein</fullName>
    </recommendedName>
</protein>
<dbReference type="GO" id="GO:0005615">
    <property type="term" value="C:extracellular space"/>
    <property type="evidence" value="ECO:0007669"/>
    <property type="project" value="TreeGrafter"/>
</dbReference>
<dbReference type="InterPro" id="IPR000734">
    <property type="entry name" value="TAG_lipase"/>
</dbReference>
<dbReference type="InterPro" id="IPR013818">
    <property type="entry name" value="Lipase"/>
</dbReference>
<dbReference type="Gene3D" id="3.40.50.1820">
    <property type="entry name" value="alpha/beta hydrolase"/>
    <property type="match status" value="1"/>
</dbReference>
<comment type="similarity">
    <text evidence="2 5">Belongs to the AB hydrolase superfamily. Lipase family.</text>
</comment>
<feature type="domain" description="Lipase" evidence="6">
    <location>
        <begin position="7"/>
        <end position="139"/>
    </location>
</feature>
<reference evidence="7 8" key="1">
    <citation type="submission" date="2023-11" db="EMBL/GenBank/DDBJ databases">
        <title>Halocaridina rubra genome assembly.</title>
        <authorList>
            <person name="Smith C."/>
        </authorList>
    </citation>
    <scope>NUCLEOTIDE SEQUENCE [LARGE SCALE GENOMIC DNA]</scope>
    <source>
        <strain evidence="7">EP-1</strain>
        <tissue evidence="7">Whole</tissue>
    </source>
</reference>
<accession>A0AAN8XBU6</accession>
<evidence type="ECO:0000313" key="7">
    <source>
        <dbReference type="EMBL" id="KAK7080492.1"/>
    </source>
</evidence>
<dbReference type="EMBL" id="JAXCGZ010005900">
    <property type="protein sequence ID" value="KAK7080492.1"/>
    <property type="molecule type" value="Genomic_DNA"/>
</dbReference>
<dbReference type="PRINTS" id="PR00823">
    <property type="entry name" value="PANCLIPASE"/>
</dbReference>
<evidence type="ECO:0000256" key="1">
    <source>
        <dbReference type="ARBA" id="ARBA00004613"/>
    </source>
</evidence>
<feature type="non-terminal residue" evidence="7">
    <location>
        <position position="140"/>
    </location>
</feature>
<comment type="caution">
    <text evidence="7">The sequence shown here is derived from an EMBL/GenBank/DDBJ whole genome shotgun (WGS) entry which is preliminary data.</text>
</comment>
<proteinExistence type="inferred from homology"/>
<evidence type="ECO:0000256" key="4">
    <source>
        <dbReference type="ARBA" id="ARBA00023157"/>
    </source>
</evidence>
<keyword evidence="3" id="KW-0964">Secreted</keyword>
<evidence type="ECO:0000256" key="5">
    <source>
        <dbReference type="RuleBase" id="RU004262"/>
    </source>
</evidence>
<dbReference type="Proteomes" id="UP001381693">
    <property type="component" value="Unassembled WGS sequence"/>
</dbReference>
<keyword evidence="8" id="KW-1185">Reference proteome</keyword>
<dbReference type="PANTHER" id="PTHR11610">
    <property type="entry name" value="LIPASE"/>
    <property type="match status" value="1"/>
</dbReference>
<dbReference type="SUPFAM" id="SSF53474">
    <property type="entry name" value="alpha/beta-Hydrolases"/>
    <property type="match status" value="1"/>
</dbReference>
<comment type="subcellular location">
    <subcellularLocation>
        <location evidence="1">Secreted</location>
    </subcellularLocation>
</comment>
<sequence length="140" mass="15843">MPLTTRCYGIYGCYSIDQPFLSLARPINVFPFPLDAITPKFCLYTRENPDTCQGLRVLDPKSIALSNFRVGEAVKILTHGYLEHGDKKWLKKMVSEYLIYDDLNVIVVDWLSGSGPPYTQTVANIRLIGSVVGRFILDLR</sequence>
<evidence type="ECO:0000256" key="2">
    <source>
        <dbReference type="ARBA" id="ARBA00010701"/>
    </source>
</evidence>
<evidence type="ECO:0000259" key="6">
    <source>
        <dbReference type="Pfam" id="PF00151"/>
    </source>
</evidence>
<dbReference type="GO" id="GO:0016042">
    <property type="term" value="P:lipid catabolic process"/>
    <property type="evidence" value="ECO:0007669"/>
    <property type="project" value="TreeGrafter"/>
</dbReference>
<organism evidence="7 8">
    <name type="scientific">Halocaridina rubra</name>
    <name type="common">Hawaiian red shrimp</name>
    <dbReference type="NCBI Taxonomy" id="373956"/>
    <lineage>
        <taxon>Eukaryota</taxon>
        <taxon>Metazoa</taxon>
        <taxon>Ecdysozoa</taxon>
        <taxon>Arthropoda</taxon>
        <taxon>Crustacea</taxon>
        <taxon>Multicrustacea</taxon>
        <taxon>Malacostraca</taxon>
        <taxon>Eumalacostraca</taxon>
        <taxon>Eucarida</taxon>
        <taxon>Decapoda</taxon>
        <taxon>Pleocyemata</taxon>
        <taxon>Caridea</taxon>
        <taxon>Atyoidea</taxon>
        <taxon>Atyidae</taxon>
        <taxon>Halocaridina</taxon>
    </lineage>
</organism>
<evidence type="ECO:0000256" key="3">
    <source>
        <dbReference type="ARBA" id="ARBA00022525"/>
    </source>
</evidence>
<dbReference type="PRINTS" id="PR00821">
    <property type="entry name" value="TAGLIPASE"/>
</dbReference>
<dbReference type="Pfam" id="PF00151">
    <property type="entry name" value="Lipase"/>
    <property type="match status" value="1"/>
</dbReference>
<dbReference type="GO" id="GO:0004806">
    <property type="term" value="F:triacylglycerol lipase activity"/>
    <property type="evidence" value="ECO:0007669"/>
    <property type="project" value="InterPro"/>
</dbReference>
<gene>
    <name evidence="7" type="ORF">SK128_009156</name>
</gene>
<evidence type="ECO:0000313" key="8">
    <source>
        <dbReference type="Proteomes" id="UP001381693"/>
    </source>
</evidence>
<dbReference type="PANTHER" id="PTHR11610:SF185">
    <property type="entry name" value="LD47264P"/>
    <property type="match status" value="1"/>
</dbReference>